<dbReference type="InterPro" id="IPR028211">
    <property type="entry name" value="Ntr2"/>
</dbReference>
<dbReference type="GO" id="GO:0003677">
    <property type="term" value="F:DNA binding"/>
    <property type="evidence" value="ECO:0007669"/>
    <property type="project" value="InterPro"/>
</dbReference>
<name>A0AAD9I0N6_9PEZI</name>
<dbReference type="PANTHER" id="PTHR12214:SF0">
    <property type="entry name" value="LD29489P"/>
    <property type="match status" value="1"/>
</dbReference>
<feature type="compositionally biased region" description="Low complexity" evidence="4">
    <location>
        <begin position="1"/>
        <end position="20"/>
    </location>
</feature>
<evidence type="ECO:0000256" key="3">
    <source>
        <dbReference type="SAM" id="Coils"/>
    </source>
</evidence>
<evidence type="ECO:0000313" key="6">
    <source>
        <dbReference type="Proteomes" id="UP001217918"/>
    </source>
</evidence>
<dbReference type="Proteomes" id="UP001217918">
    <property type="component" value="Unassembled WGS sequence"/>
</dbReference>
<gene>
    <name evidence="5" type="ORF">P8C59_002972</name>
</gene>
<evidence type="ECO:0000256" key="4">
    <source>
        <dbReference type="SAM" id="MobiDB-lite"/>
    </source>
</evidence>
<keyword evidence="3" id="KW-0175">Coiled coil</keyword>
<protein>
    <submittedName>
        <fullName evidence="5">Uncharacterized protein</fullName>
    </submittedName>
</protein>
<keyword evidence="2" id="KW-0539">Nucleus</keyword>
<accession>A0AAD9I0N6</accession>
<evidence type="ECO:0000313" key="5">
    <source>
        <dbReference type="EMBL" id="KAK2068330.1"/>
    </source>
</evidence>
<reference evidence="5" key="1">
    <citation type="journal article" date="2023" name="Mol. Plant Microbe Interact.">
        <title>Elucidating the Obligate Nature and Biological Capacity of an Invasive Fungal Corn Pathogen.</title>
        <authorList>
            <person name="MacCready J.S."/>
            <person name="Roggenkamp E.M."/>
            <person name="Gdanetz K."/>
            <person name="Chilvers M.I."/>
        </authorList>
    </citation>
    <scope>NUCLEOTIDE SEQUENCE</scope>
    <source>
        <strain evidence="5">PM02</strain>
    </source>
</reference>
<dbReference type="GO" id="GO:0000390">
    <property type="term" value="P:spliceosomal complex disassembly"/>
    <property type="evidence" value="ECO:0007669"/>
    <property type="project" value="InterPro"/>
</dbReference>
<dbReference type="AlphaFoldDB" id="A0AAD9I0N6"/>
<sequence length="488" mass="52366">MSAENEADAAAVSPAPSLPLKFGRSKPTRSSSLRRSINVEEVGPPTSSAPAKAPHTHAAQEDAGGQDEDEDAAVSSVVRPAIGRSGSTKGKKKRPPASRLSFGPDNAGDAAETSTPGKPLGQRALENHAARRTGGPLQNLAVRFGGGEEERPRYSKEYLEELQSSTPNTPQNLASLRISDDRDGEMDLDPSELDGAIIVPAHDLSVAPATGPPLQAKILTELEVREKKERRARLALEAESIPLGSDDEADGTGTMSLDFEKKKQKKKKPGSRLVAEDEDLGEGYDEFVSDGRLALGRKAERHAAKQQRQEMEDMIRAAEVGSDAESDDSESERRAAYEAAQWRAGMDGLKRLGEDGSGNGQAEWVATIPKLKPLPQLEEVMQRLRDSVRALEQSVAAKQADIAQLERDKQDLLAREQVAQDKLNVAGEKYQACMAGHGHGPAVVNNKLHRLAADSPLQMLPGMGGDGEAERGLESFGTPTKQPEPETL</sequence>
<evidence type="ECO:0000256" key="2">
    <source>
        <dbReference type="ARBA" id="ARBA00023242"/>
    </source>
</evidence>
<dbReference type="EMBL" id="JAQQPM010000002">
    <property type="protein sequence ID" value="KAK2068330.1"/>
    <property type="molecule type" value="Genomic_DNA"/>
</dbReference>
<comment type="subcellular location">
    <subcellularLocation>
        <location evidence="1">Nucleus</location>
    </subcellularLocation>
</comment>
<dbReference type="GO" id="GO:0071008">
    <property type="term" value="C:U2-type post-mRNA release spliceosomal complex"/>
    <property type="evidence" value="ECO:0007669"/>
    <property type="project" value="InterPro"/>
</dbReference>
<comment type="caution">
    <text evidence="5">The sequence shown here is derived from an EMBL/GenBank/DDBJ whole genome shotgun (WGS) entry which is preliminary data.</text>
</comment>
<dbReference type="Pfam" id="PF15458">
    <property type="entry name" value="NTR2"/>
    <property type="match status" value="1"/>
</dbReference>
<feature type="region of interest" description="Disordered" evidence="4">
    <location>
        <begin position="298"/>
        <end position="339"/>
    </location>
</feature>
<dbReference type="InterPro" id="IPR012890">
    <property type="entry name" value="GCFC2-like"/>
</dbReference>
<feature type="region of interest" description="Disordered" evidence="4">
    <location>
        <begin position="240"/>
        <end position="281"/>
    </location>
</feature>
<feature type="compositionally biased region" description="Basic and acidic residues" evidence="4">
    <location>
        <begin position="298"/>
        <end position="316"/>
    </location>
</feature>
<feature type="region of interest" description="Disordered" evidence="4">
    <location>
        <begin position="1"/>
        <end position="153"/>
    </location>
</feature>
<proteinExistence type="predicted"/>
<evidence type="ECO:0000256" key="1">
    <source>
        <dbReference type="ARBA" id="ARBA00004123"/>
    </source>
</evidence>
<feature type="region of interest" description="Disordered" evidence="4">
    <location>
        <begin position="457"/>
        <end position="488"/>
    </location>
</feature>
<feature type="coiled-coil region" evidence="3">
    <location>
        <begin position="374"/>
        <end position="422"/>
    </location>
</feature>
<keyword evidence="6" id="KW-1185">Reference proteome</keyword>
<dbReference type="PANTHER" id="PTHR12214">
    <property type="entry name" value="GC-RICH SEQUENCE DNA-BINDING FACTOR"/>
    <property type="match status" value="1"/>
</dbReference>
<organism evidence="5 6">
    <name type="scientific">Phyllachora maydis</name>
    <dbReference type="NCBI Taxonomy" id="1825666"/>
    <lineage>
        <taxon>Eukaryota</taxon>
        <taxon>Fungi</taxon>
        <taxon>Dikarya</taxon>
        <taxon>Ascomycota</taxon>
        <taxon>Pezizomycotina</taxon>
        <taxon>Sordariomycetes</taxon>
        <taxon>Sordariomycetidae</taxon>
        <taxon>Phyllachorales</taxon>
        <taxon>Phyllachoraceae</taxon>
        <taxon>Phyllachora</taxon>
    </lineage>
</organism>